<sequence>MQKAAAGVRKAGGRRRASLKAAVASLAAVLAICAPVVNFVFSPRTLRLQPGKGPQQASSASVVVLGATTGGGEEVRPEVEGGVLGELLQLATAEGESADAQLIAQVNANFGRISPQDLSDLQSKVAAADEDARPALGRLSLAIQQSMESRMAGAAKDLQELLMSSGEIQENIRNCLAKQDSPLPIMAVLQMNLAKSQQTGNKQQEQGLTFVFNAMNQILDEKVPLVSRILSRCLSTEVEEVEVEVDLDAGEQGFAEALRDPAEESYPVGSGSESLRSCLVSPLSSVKLNSASSSVLVFVLGQAVTLLGLFVRETALHAAANSPGQQLRAEEDITVGFSSSSTTTSSTPPSGDPDHQVHFDRILEALAGLQSASSVATCPPCAGPSDLAGSLFGLLAIGLLVGWAAGRFARQGFETAVDTSAFARAQLLDVRVPNKRLHYMILTPDGEHYDEDYEDSQDFDDVLVLRAPGELPAGMLEASFYRFPVPVAAGALAFRAGQAQVAIANDPRLAGAMVPVGGGGGGGGPAAVHLPLAAPAQPAAGGAGGAVLGMAGGGAAVNAGVPAAAAVPAAAPLLRQWRVAAAEAGLELVTWCPRLWCRLAPESRGATRGARCREWREAVEDLREETFAEFPLSSPRTSGFCLRYLNRQPGGAADRHILWRQGSKVNPSDWGVSEHETLLEAVKLASSYDQLELTNLACFEIVFRRLQTIEYCYQDRSRELNNTQHQKWGPKLTLEEQSAFMGVTRNEMVMIDPQLLSHIKTHVKEDAELAKNLRLARDERAAAFKNKKNEKAYPSLSYSAGRQRDIFPLSNPALGLLPHVGGSVTLAQESAHHHVIDSVRLFGLPPADLSPSEALAELRGSLHYDGIAGNHNVVPVDLSLLSLPPVGNIPVPIAKLGYDGTVLTHVQEFCKHILLPTANAKMNLRDAPSQPYIDPRLRHRGTYLKFIRKLRDSAIIDFSSHFLEQVGAFCVSKKNGKQRLVVDARRSNCWFVDPPAVSLATGPALSDIAVEDDGGWFIAHLDIANAFYALELPVALRSFFCLPGISARELGLTHLNGLILRPGDIVYPRLQVVPMGWTHALAVCQQIHEAIVDKAGLLPSHRVIDGQPSIPVSVSVSDPLHVEYVDNFAAVGSSAENATQALNAVNKLMNDLGLPTHDICDTCRTTDLIGWSLDGAAATIRPTHRRAWKIILAVRALQCNPRGSSKLIERIVGHMSFIALLRRESLSCFNSVYDYIRAKHQSPSHPIPEKVMQELVAFAGVVPLIWIDARAAWSEEVLMCDASTTGRGVVSARVDPVLVRSVGKFVDKWRWNKRYAHGQPVKLRRESGLLELDDGEQAVEQANSIAEAGYLAPPPGLSPVETAHSSANHGGTSSGSGGSGGAAAQNGQASKRVRKDTKQTRKVERAHLRSSQPSGSSTFLQQRSVGATALNRYQKCFQDFNNWVQENGWLMDVSSGDLVDDLASKFMDHLFFEGEQTASGDYLLASILHHLPHLGRGGKRCLPKCRLALRGWGKLAPRRARLPLPWELVGAIACLMASSHGPLMAIIAVLSFHACLRPGVAGALRWRQLCPPVPGGSGPQALWSLTLHPREFETPSKTGTWDETLLLGDVAGWEWLPAILTQALAACRGRPGGLVDQIANFSQEAWRTQLVNLAAQLGVNADNAVGLYRLRHGGASHDVGQKTRSLAEVKKRGCWRTETSVARCAKPARVNEQLNQLSVAQLRRVRDLVKRLPQELSAQLSRTRRGRPPPIRNNQYINGIPGIDAKNQLKVDVGSASSLSESVHRAGASSASRNFVADSASSLSESVHRDVLELGCGTGLCSLVAAQLGARRVALTDGSQRSIDFLHKNVGRNAEMTKRVGTVATVTSLKWGEPFLAPDSKMAETFGLIMGSGLVYRELTAEGARQLMQTVATSLRAEPAAPSGSKEDGDGGKQVQRTPLFVVGHCVRGVADEGTDFAGHMSLLDAGVSFGFRCDVVPSTGSCALVPRSAELTVLVFRREPDATAAAASAQAACQQLETMGESFNDTLAGSKAAARALRAARAARKSQRSEPYPT</sequence>
<feature type="compositionally biased region" description="Polar residues" evidence="1">
    <location>
        <begin position="1409"/>
        <end position="1420"/>
    </location>
</feature>
<dbReference type="CDD" id="cd02440">
    <property type="entry name" value="AdoMet_MTases"/>
    <property type="match status" value="1"/>
</dbReference>
<feature type="region of interest" description="Disordered" evidence="1">
    <location>
        <begin position="1350"/>
        <end position="1420"/>
    </location>
</feature>
<dbReference type="SUPFAM" id="SSF56672">
    <property type="entry name" value="DNA/RNA polymerases"/>
    <property type="match status" value="1"/>
</dbReference>
<name>A0A813LT33_POLGL</name>
<comment type="caution">
    <text evidence="3">The sequence shown here is derived from an EMBL/GenBank/DDBJ whole genome shotgun (WGS) entry which is preliminary data.</text>
</comment>
<dbReference type="PANTHER" id="PTHR14614:SF157">
    <property type="entry name" value="METHYLTRANSFERASE TYPE 12 DOMAIN-CONTAINING PROTEIN"/>
    <property type="match status" value="1"/>
</dbReference>
<dbReference type="Pfam" id="PF10294">
    <property type="entry name" value="Methyltransf_16"/>
    <property type="match status" value="1"/>
</dbReference>
<dbReference type="InterPro" id="IPR019410">
    <property type="entry name" value="Methyltransf_16"/>
</dbReference>
<feature type="compositionally biased region" description="Low complexity" evidence="1">
    <location>
        <begin position="338"/>
        <end position="349"/>
    </location>
</feature>
<feature type="region of interest" description="Disordered" evidence="1">
    <location>
        <begin position="1739"/>
        <end position="1759"/>
    </location>
</feature>
<dbReference type="Proteomes" id="UP000626109">
    <property type="component" value="Unassembled WGS sequence"/>
</dbReference>
<evidence type="ECO:0000256" key="2">
    <source>
        <dbReference type="SAM" id="Phobius"/>
    </source>
</evidence>
<protein>
    <submittedName>
        <fullName evidence="3">Uncharacterized protein</fullName>
    </submittedName>
</protein>
<feature type="region of interest" description="Disordered" evidence="1">
    <location>
        <begin position="1915"/>
        <end position="1934"/>
    </location>
</feature>
<evidence type="ECO:0000313" key="3">
    <source>
        <dbReference type="EMBL" id="CAE8737503.1"/>
    </source>
</evidence>
<feature type="region of interest" description="Disordered" evidence="1">
    <location>
        <begin position="337"/>
        <end position="356"/>
    </location>
</feature>
<keyword evidence="2" id="KW-0472">Membrane</keyword>
<keyword evidence="2" id="KW-1133">Transmembrane helix</keyword>
<reference evidence="3" key="1">
    <citation type="submission" date="2021-02" db="EMBL/GenBank/DDBJ databases">
        <authorList>
            <person name="Dougan E. K."/>
            <person name="Rhodes N."/>
            <person name="Thang M."/>
            <person name="Chan C."/>
        </authorList>
    </citation>
    <scope>NUCLEOTIDE SEQUENCE</scope>
</reference>
<feature type="compositionally biased region" description="Gly residues" evidence="1">
    <location>
        <begin position="1372"/>
        <end position="1381"/>
    </location>
</feature>
<dbReference type="SUPFAM" id="SSF53335">
    <property type="entry name" value="S-adenosyl-L-methionine-dependent methyltransferases"/>
    <property type="match status" value="1"/>
</dbReference>
<dbReference type="EMBL" id="CAJNNW010036782">
    <property type="protein sequence ID" value="CAE8737503.1"/>
    <property type="molecule type" value="Genomic_DNA"/>
</dbReference>
<proteinExistence type="predicted"/>
<evidence type="ECO:0000313" key="4">
    <source>
        <dbReference type="Proteomes" id="UP000626109"/>
    </source>
</evidence>
<dbReference type="InterPro" id="IPR029063">
    <property type="entry name" value="SAM-dependent_MTases_sf"/>
</dbReference>
<feature type="transmembrane region" description="Helical" evidence="2">
    <location>
        <begin position="21"/>
        <end position="41"/>
    </location>
</feature>
<accession>A0A813LT33</accession>
<organism evidence="3 4">
    <name type="scientific">Polarella glacialis</name>
    <name type="common">Dinoflagellate</name>
    <dbReference type="NCBI Taxonomy" id="89957"/>
    <lineage>
        <taxon>Eukaryota</taxon>
        <taxon>Sar</taxon>
        <taxon>Alveolata</taxon>
        <taxon>Dinophyceae</taxon>
        <taxon>Suessiales</taxon>
        <taxon>Suessiaceae</taxon>
        <taxon>Polarella</taxon>
    </lineage>
</organism>
<keyword evidence="2" id="KW-0812">Transmembrane</keyword>
<gene>
    <name evidence="3" type="ORF">PGLA2088_LOCUS48799</name>
</gene>
<dbReference type="InterPro" id="IPR043502">
    <property type="entry name" value="DNA/RNA_pol_sf"/>
</dbReference>
<evidence type="ECO:0000256" key="1">
    <source>
        <dbReference type="SAM" id="MobiDB-lite"/>
    </source>
</evidence>
<feature type="compositionally biased region" description="Basic and acidic residues" evidence="1">
    <location>
        <begin position="1396"/>
        <end position="1407"/>
    </location>
</feature>
<dbReference type="Gene3D" id="3.40.50.150">
    <property type="entry name" value="Vaccinia Virus protein VP39"/>
    <property type="match status" value="1"/>
</dbReference>
<dbReference type="PANTHER" id="PTHR14614">
    <property type="entry name" value="HEPATOCELLULAR CARCINOMA-ASSOCIATED ANTIGEN"/>
    <property type="match status" value="1"/>
</dbReference>